<comment type="caution">
    <text evidence="8">The sequence shown here is derived from an EMBL/GenBank/DDBJ whole genome shotgun (WGS) entry which is preliminary data.</text>
</comment>
<feature type="binding site" evidence="7">
    <location>
        <position position="180"/>
    </location>
    <ligand>
        <name>Zn(2+)</name>
        <dbReference type="ChEBI" id="CHEBI:29105"/>
    </ligand>
</feature>
<feature type="binding site" evidence="7">
    <location>
        <position position="164"/>
    </location>
    <ligand>
        <name>Zn(2+)</name>
        <dbReference type="ChEBI" id="CHEBI:29105"/>
    </ligand>
</feature>
<organism evidence="8 9">
    <name type="scientific">Naganishia liquefaciens</name>
    <dbReference type="NCBI Taxonomy" id="104408"/>
    <lineage>
        <taxon>Eukaryota</taxon>
        <taxon>Fungi</taxon>
        <taxon>Dikarya</taxon>
        <taxon>Basidiomycota</taxon>
        <taxon>Agaricomycotina</taxon>
        <taxon>Tremellomycetes</taxon>
        <taxon>Filobasidiales</taxon>
        <taxon>Filobasidiaceae</taxon>
        <taxon>Naganishia</taxon>
    </lineage>
</organism>
<evidence type="ECO:0000256" key="6">
    <source>
        <dbReference type="ARBA" id="ARBA00081568"/>
    </source>
</evidence>
<comment type="pathway">
    <text evidence="7">Cofactor biosynthesis; ubiquinone biosynthesis.</text>
</comment>
<evidence type="ECO:0000313" key="9">
    <source>
        <dbReference type="Proteomes" id="UP000620104"/>
    </source>
</evidence>
<keyword evidence="7" id="KW-0862">Zinc</keyword>
<feature type="binding site" evidence="7">
    <location>
        <position position="168"/>
    </location>
    <ligand>
        <name>Zn(2+)</name>
        <dbReference type="ChEBI" id="CHEBI:29105"/>
    </ligand>
</feature>
<evidence type="ECO:0000313" key="8">
    <source>
        <dbReference type="EMBL" id="GHJ88544.1"/>
    </source>
</evidence>
<comment type="cofactor">
    <cofactor evidence="7">
        <name>Zn(2+)</name>
        <dbReference type="ChEBI" id="CHEBI:29105"/>
    </cofactor>
</comment>
<keyword evidence="2 7" id="KW-0999">Mitochondrion inner membrane</keyword>
<comment type="subunit">
    <text evidence="7">Component of a multi-subunit COQ enzyme complex, composed of at least COQ3, COQ4, COQ5, COQ6, COQ7 and COQ9.</text>
</comment>
<dbReference type="HAMAP" id="MF_03111">
    <property type="entry name" value="Coq4"/>
    <property type="match status" value="1"/>
</dbReference>
<keyword evidence="9" id="KW-1185">Reference proteome</keyword>
<protein>
    <recommendedName>
        <fullName evidence="6">4-hydroxy-3-methoxy-5-polyprenylbenzoate decarboxylase</fullName>
    </recommendedName>
</protein>
<evidence type="ECO:0000256" key="1">
    <source>
        <dbReference type="ARBA" id="ARBA00022688"/>
    </source>
</evidence>
<evidence type="ECO:0000256" key="2">
    <source>
        <dbReference type="ARBA" id="ARBA00022792"/>
    </source>
</evidence>
<comment type="catalytic activity">
    <reaction evidence="7">
        <text>a 4-hydroxy-3-methoxy-5-(all-trans-polyprenyl)benzoate + H(+) = a 2-methoxy-6-(all-trans-polyprenyl)phenol + CO2</text>
        <dbReference type="Rhea" id="RHEA:81179"/>
        <dbReference type="Rhea" id="RHEA-COMP:9551"/>
        <dbReference type="Rhea" id="RHEA-COMP:10931"/>
        <dbReference type="ChEBI" id="CHEBI:15378"/>
        <dbReference type="ChEBI" id="CHEBI:16526"/>
        <dbReference type="ChEBI" id="CHEBI:62731"/>
        <dbReference type="ChEBI" id="CHEBI:84443"/>
        <dbReference type="EC" id="4.1.1.130"/>
    </reaction>
</comment>
<evidence type="ECO:0000256" key="5">
    <source>
        <dbReference type="ARBA" id="ARBA00023239"/>
    </source>
</evidence>
<dbReference type="Proteomes" id="UP000620104">
    <property type="component" value="Unassembled WGS sequence"/>
</dbReference>
<comment type="subcellular location">
    <subcellularLocation>
        <location evidence="7">Mitochondrion inner membrane</location>
        <topology evidence="7">Peripheral membrane protein</topology>
        <orientation evidence="7">Matrix side</orientation>
    </subcellularLocation>
</comment>
<keyword evidence="5 7" id="KW-0456">Lyase</keyword>
<dbReference type="PANTHER" id="PTHR12922">
    <property type="entry name" value="UBIQUINONE BIOSYNTHESIS PROTEIN"/>
    <property type="match status" value="1"/>
</dbReference>
<comment type="function">
    <text evidence="7">Lyase that catalyzes the C1-decarboxylation of 4-hydroxy-3-methoxy-5-(all-trans-polyprenyl)benzoic acid into 2-methoxy-6-(all-trans-polyprenyl)phenol during ubiquinone biosynthesis.</text>
</comment>
<dbReference type="OrthoDB" id="4249at2759"/>
<dbReference type="PANTHER" id="PTHR12922:SF7">
    <property type="entry name" value="UBIQUINONE BIOSYNTHESIS PROTEIN COQ4 HOMOLOG, MITOCHONDRIAL"/>
    <property type="match status" value="1"/>
</dbReference>
<dbReference type="GO" id="GO:0008270">
    <property type="term" value="F:zinc ion binding"/>
    <property type="evidence" value="ECO:0007669"/>
    <property type="project" value="UniProtKB-UniRule"/>
</dbReference>
<dbReference type="UniPathway" id="UPA00232"/>
<keyword evidence="1 7" id="KW-0831">Ubiquinone biosynthesis</keyword>
<keyword evidence="7" id="KW-0479">Metal-binding</keyword>
<dbReference type="InterPro" id="IPR007715">
    <property type="entry name" value="Coq4"/>
</dbReference>
<name>A0A8H3TWU2_9TREE</name>
<dbReference type="GO" id="GO:0031314">
    <property type="term" value="C:extrinsic component of mitochondrial inner membrane"/>
    <property type="evidence" value="ECO:0007669"/>
    <property type="project" value="UniProtKB-UniRule"/>
</dbReference>
<evidence type="ECO:0000256" key="3">
    <source>
        <dbReference type="ARBA" id="ARBA00023128"/>
    </source>
</evidence>
<keyword evidence="3 7" id="KW-0496">Mitochondrion</keyword>
<dbReference type="EMBL" id="BLZA01000030">
    <property type="protein sequence ID" value="GHJ88544.1"/>
    <property type="molecule type" value="Genomic_DNA"/>
</dbReference>
<evidence type="ECO:0000256" key="4">
    <source>
        <dbReference type="ARBA" id="ARBA00023136"/>
    </source>
</evidence>
<evidence type="ECO:0000256" key="7">
    <source>
        <dbReference type="HAMAP-Rule" id="MF_03111"/>
    </source>
</evidence>
<dbReference type="AlphaFoldDB" id="A0A8H3TWU2"/>
<dbReference type="GO" id="GO:0120539">
    <property type="term" value="F:4-hydroxy-3-methoxy-5-polyprenylbenzoate decarboxylase activity"/>
    <property type="evidence" value="ECO:0007669"/>
    <property type="project" value="UniProtKB-EC"/>
</dbReference>
<dbReference type="InterPro" id="IPR027540">
    <property type="entry name" value="Coq4_euk"/>
</dbReference>
<feature type="binding site" evidence="7">
    <location>
        <position position="165"/>
    </location>
    <ligand>
        <name>Zn(2+)</name>
        <dbReference type="ChEBI" id="CHEBI:29105"/>
    </ligand>
</feature>
<sequence>MSLLPAISSLARPLAISAVTTAVARPVFDRLTRKSTVNYPGHIPLNSLENAFLAVGSGVVGVSDTRRGDLVALLSETSSQSFIPALHASLKSTPEGRQILRDRPLINSQTVDLEALRTLRRGTLGREWVEWLTAGGLTPDTREEVHHVDSPVLAYTMTRYRQTHDLYHTLLSLPPTLTYELALKYLELANMSQPVALLSSLFGPIRLSRPRRKQFMQDWAGWALRQGAHSKALVGVYWEKRWEQGLGDLRRELGVKRLDDYAVEARWKAYGRIREQERELRRRGEWIDEPEDW</sequence>
<keyword evidence="4 7" id="KW-0472">Membrane</keyword>
<reference evidence="8" key="1">
    <citation type="submission" date="2020-07" db="EMBL/GenBank/DDBJ databases">
        <title>Draft Genome Sequence of a Deep-Sea Yeast, Naganishia (Cryptococcus) liquefaciens strain N6.</title>
        <authorList>
            <person name="Han Y.W."/>
            <person name="Kajitani R."/>
            <person name="Morimoto H."/>
            <person name="Parhat M."/>
            <person name="Tsubouchi H."/>
            <person name="Bakenova O."/>
            <person name="Ogata M."/>
            <person name="Argunhan B."/>
            <person name="Aoki R."/>
            <person name="Kajiwara S."/>
            <person name="Itoh T."/>
            <person name="Iwasaki H."/>
        </authorList>
    </citation>
    <scope>NUCLEOTIDE SEQUENCE</scope>
    <source>
        <strain evidence="8">N6</strain>
    </source>
</reference>
<proteinExistence type="inferred from homology"/>
<gene>
    <name evidence="7" type="primary">COQ4</name>
    <name evidence="8" type="ORF">NliqN6_4946</name>
</gene>
<accession>A0A8H3TWU2</accession>
<dbReference type="Pfam" id="PF05019">
    <property type="entry name" value="Coq4"/>
    <property type="match status" value="1"/>
</dbReference>
<comment type="similarity">
    <text evidence="7">Belongs to the COQ4 family.</text>
</comment>